<organism evidence="2 3">
    <name type="scientific">Sulfitobacter sabulilitoris</name>
    <dbReference type="NCBI Taxonomy" id="2562655"/>
    <lineage>
        <taxon>Bacteria</taxon>
        <taxon>Pseudomonadati</taxon>
        <taxon>Pseudomonadota</taxon>
        <taxon>Alphaproteobacteria</taxon>
        <taxon>Rhodobacterales</taxon>
        <taxon>Roseobacteraceae</taxon>
        <taxon>Sulfitobacter</taxon>
    </lineage>
</organism>
<evidence type="ECO:0000313" key="3">
    <source>
        <dbReference type="Proteomes" id="UP000309550"/>
    </source>
</evidence>
<protein>
    <submittedName>
        <fullName evidence="2">Histidine phosphatase family protein</fullName>
    </submittedName>
</protein>
<keyword evidence="3" id="KW-1185">Reference proteome</keyword>
<dbReference type="Pfam" id="PF00300">
    <property type="entry name" value="His_Phos_1"/>
    <property type="match status" value="1"/>
</dbReference>
<dbReference type="AlphaFoldDB" id="A0A5S3PJV0"/>
<dbReference type="Gene3D" id="3.40.50.1240">
    <property type="entry name" value="Phosphoglycerate mutase-like"/>
    <property type="match status" value="1"/>
</dbReference>
<reference evidence="2 3" key="1">
    <citation type="submission" date="2019-05" db="EMBL/GenBank/DDBJ databases">
        <title>Sulfitobacter sabulilitoris sp. nov., isolated from a marine sand.</title>
        <authorList>
            <person name="Yoon J.-H."/>
        </authorList>
    </citation>
    <scope>NUCLEOTIDE SEQUENCE [LARGE SCALE GENOMIC DNA]</scope>
    <source>
        <strain evidence="2 3">HSMS-29</strain>
    </source>
</reference>
<dbReference type="InterPro" id="IPR013078">
    <property type="entry name" value="His_Pase_superF_clade-1"/>
</dbReference>
<evidence type="ECO:0000256" key="1">
    <source>
        <dbReference type="SAM" id="SignalP"/>
    </source>
</evidence>
<comment type="caution">
    <text evidence="2">The sequence shown here is derived from an EMBL/GenBank/DDBJ whole genome shotgun (WGS) entry which is preliminary data.</text>
</comment>
<dbReference type="CDD" id="cd07067">
    <property type="entry name" value="HP_PGM_like"/>
    <property type="match status" value="1"/>
</dbReference>
<dbReference type="RefSeq" id="WP_138660753.1">
    <property type="nucleotide sequence ID" value="NZ_VANS01000001.1"/>
</dbReference>
<dbReference type="InterPro" id="IPR029033">
    <property type="entry name" value="His_PPase_superfam"/>
</dbReference>
<dbReference type="OrthoDB" id="2237472at2"/>
<name>A0A5S3PJV0_9RHOB</name>
<feature type="chain" id="PRO_5024429769" evidence="1">
    <location>
        <begin position="20"/>
        <end position="183"/>
    </location>
</feature>
<feature type="signal peptide" evidence="1">
    <location>
        <begin position="1"/>
        <end position="19"/>
    </location>
</feature>
<sequence>MLRSIALLIALSAPAAVPAQDAAKLDRPGMTALMRHALAPGTGDPAGFRLEDCGTQRGLDDRGRDQARRTGAALRAAGVVFDAIWTSQWCRARDTATLLGLGPVTEVRALNSHFAGRGDRAAQTAEVRKMLAALAPDARVLLVSHQVNIRALTGRGTRSGEVLAATRDANGVLTVTGSFTVAP</sequence>
<evidence type="ECO:0000313" key="2">
    <source>
        <dbReference type="EMBL" id="TMM54581.1"/>
    </source>
</evidence>
<dbReference type="SUPFAM" id="SSF53254">
    <property type="entry name" value="Phosphoglycerate mutase-like"/>
    <property type="match status" value="1"/>
</dbReference>
<dbReference type="Proteomes" id="UP000309550">
    <property type="component" value="Unassembled WGS sequence"/>
</dbReference>
<proteinExistence type="predicted"/>
<keyword evidence="1" id="KW-0732">Signal</keyword>
<gene>
    <name evidence="2" type="ORF">FDT80_03030</name>
</gene>
<accession>A0A5S3PJV0</accession>
<dbReference type="EMBL" id="VANS01000001">
    <property type="protein sequence ID" value="TMM54581.1"/>
    <property type="molecule type" value="Genomic_DNA"/>
</dbReference>